<dbReference type="RefSeq" id="WP_124178567.1">
    <property type="nucleotide sequence ID" value="NZ_REFY01000004.1"/>
</dbReference>
<keyword evidence="10 14" id="KW-1133">Transmembrane helix</keyword>
<evidence type="ECO:0000313" key="18">
    <source>
        <dbReference type="Proteomes" id="UP000273828"/>
    </source>
</evidence>
<name>A0A3N6M1C1_9EURY</name>
<evidence type="ECO:0000259" key="16">
    <source>
        <dbReference type="Pfam" id="PF25162"/>
    </source>
</evidence>
<keyword evidence="12" id="KW-0325">Glycoprotein</keyword>
<evidence type="ECO:0000256" key="6">
    <source>
        <dbReference type="ARBA" id="ARBA00022525"/>
    </source>
</evidence>
<keyword evidence="8 14" id="KW-0812">Transmembrane</keyword>
<sequence>MTSEISLREKGRAVFLAAIMVLSVVAMSAAFAGAATATDDDLSSGSTYWQGQELNITETDGVDDGADLQIREYDGDNDIGSLVNEFSLDGDGHAVVETDGLDAGDYVITNASDRSEAIEFDDGEASVASDAESAYFEITTQDLDAEFDDEIVNDGDDSVTDLEIDSNRGTYSVIVNADGDLDDEELFNIFVEDGQDIYDNIRDDPSTDNTSVDEDLEPTESGPDHRFGDFSAALFDDTEDDYEEQIVLLDINDLEEEVDFADIDTGEYDLTFDVVDSTAEDTATIEVVEEDVDAAFDQSVYTQSAGDVVEFTVELDDTDSAYIQFGDEDAGYLDVLYVEDDSDNDEVTFQVNTRTAGAPDTDTDLVFHSEDDIVQSLVHDGGDEVEDAEFYDEDTDGTAQDFEWYLEELDLIQDGDDPEDQLVRPLQATDYDVALNGNGHFIVNSDGEAELDDELDLATLDLTTPGIDSISTHVAPSDDADEHDLGELRDLLTERSDIAEDDQLVITAEATGLHGALLAEEGDWSALEDGFGADSLYELTDNDGEGINFEVEADDATGNQDPTSLVLENADDEDVFVLADNDAGELYIVIDTSSSDAFDRSISDGMDFTAELEYETDSDDRYQFDDEWNNGGAGSSHDGAAYPYFPADSDQSVSTEFTIVDPEVTFDNLDEDDYVQLETSDEFEITGETNVAPGTDSSVRITNAGDTPSFLHTLDDTEIDSDGSFTTNAVDFSDRDEGDEGEVDFRVGGSTVDDADALFVDELATDDDPEETDDTDEETDDTEETDDSDDEPVETDDSDDEPVETDDSDDEPVDSDDSVPGFGVAVALVALLAAAMLALRRQH</sequence>
<evidence type="ECO:0000256" key="2">
    <source>
        <dbReference type="ARBA" id="ARBA00004237"/>
    </source>
</evidence>
<keyword evidence="18" id="KW-1185">Reference proteome</keyword>
<dbReference type="GO" id="GO:0030115">
    <property type="term" value="C:S-layer"/>
    <property type="evidence" value="ECO:0007669"/>
    <property type="project" value="UniProtKB-SubCell"/>
</dbReference>
<keyword evidence="4" id="KW-1003">Cell membrane</keyword>
<evidence type="ECO:0000256" key="10">
    <source>
        <dbReference type="ARBA" id="ARBA00022989"/>
    </source>
</evidence>
<dbReference type="NCBIfam" id="NF045517">
    <property type="entry name" value="halo_surf_dom"/>
    <property type="match status" value="1"/>
</dbReference>
<dbReference type="Pfam" id="PF18204">
    <property type="entry name" value="PGF-CTERM"/>
    <property type="match status" value="1"/>
</dbReference>
<dbReference type="Pfam" id="PF25162">
    <property type="entry name" value="DUF7827"/>
    <property type="match status" value="1"/>
</dbReference>
<keyword evidence="6" id="KW-0964">Secreted</keyword>
<feature type="transmembrane region" description="Helical" evidence="14">
    <location>
        <begin position="819"/>
        <end position="839"/>
    </location>
</feature>
<organism evidence="17 18">
    <name type="scientific">Natrarchaeobius halalkaliphilus</name>
    <dbReference type="NCBI Taxonomy" id="1679091"/>
    <lineage>
        <taxon>Archaea</taxon>
        <taxon>Methanobacteriati</taxon>
        <taxon>Methanobacteriota</taxon>
        <taxon>Stenosarchaea group</taxon>
        <taxon>Halobacteria</taxon>
        <taxon>Halobacteriales</taxon>
        <taxon>Natrialbaceae</taxon>
        <taxon>Natrarchaeobius</taxon>
    </lineage>
</organism>
<gene>
    <name evidence="17" type="ORF">EA462_10815</name>
</gene>
<dbReference type="AlphaFoldDB" id="A0A3N6M1C1"/>
<feature type="compositionally biased region" description="Acidic residues" evidence="13">
    <location>
        <begin position="763"/>
        <end position="817"/>
    </location>
</feature>
<feature type="region of interest" description="Disordered" evidence="13">
    <location>
        <begin position="712"/>
        <end position="741"/>
    </location>
</feature>
<comment type="subcellular location">
    <subcellularLocation>
        <location evidence="1">Cell membrane</location>
    </subcellularLocation>
    <subcellularLocation>
        <location evidence="2">Secreted</location>
        <location evidence="2">Cell wall</location>
        <location evidence="2">S-layer</location>
    </subcellularLocation>
</comment>
<dbReference type="NCBIfam" id="TIGR04126">
    <property type="entry name" value="PGF_CTERM"/>
    <property type="match status" value="1"/>
</dbReference>
<evidence type="ECO:0000256" key="9">
    <source>
        <dbReference type="ARBA" id="ARBA00022729"/>
    </source>
</evidence>
<comment type="caution">
    <text evidence="17">The sequence shown here is derived from an EMBL/GenBank/DDBJ whole genome shotgun (WGS) entry which is preliminary data.</text>
</comment>
<evidence type="ECO:0000256" key="11">
    <source>
        <dbReference type="ARBA" id="ARBA00023136"/>
    </source>
</evidence>
<dbReference type="InterPro" id="IPR057149">
    <property type="entry name" value="DUF7827"/>
</dbReference>
<keyword evidence="9" id="KW-0732">Signal</keyword>
<dbReference type="InterPro" id="IPR026371">
    <property type="entry name" value="PGF_CTERM"/>
</dbReference>
<protein>
    <submittedName>
        <fullName evidence="17">PGF-CTERM sorting domain-containing protein</fullName>
    </submittedName>
</protein>
<feature type="region of interest" description="Disordered" evidence="13">
    <location>
        <begin position="198"/>
        <end position="227"/>
    </location>
</feature>
<dbReference type="NCBIfam" id="TIGR04207">
    <property type="entry name" value="halo_sig_pep"/>
    <property type="match status" value="1"/>
</dbReference>
<dbReference type="InterPro" id="IPR026452">
    <property type="entry name" value="Surf_glycop_sig_pep"/>
</dbReference>
<proteinExistence type="inferred from homology"/>
<dbReference type="Proteomes" id="UP000273828">
    <property type="component" value="Unassembled WGS sequence"/>
</dbReference>
<accession>A0A3N6M1C1</accession>
<keyword evidence="11 14" id="KW-0472">Membrane</keyword>
<dbReference type="OrthoDB" id="205643at2157"/>
<evidence type="ECO:0000256" key="7">
    <source>
        <dbReference type="ARBA" id="ARBA00022601"/>
    </source>
</evidence>
<reference evidence="17 18" key="1">
    <citation type="submission" date="2018-10" db="EMBL/GenBank/DDBJ databases">
        <title>Natrarchaeobius chitinivorans gen. nov., sp. nov., and Natrarchaeobius haloalkaliphilus sp. nov., alkaliphilic, chitin-utilizing haloarchaea from hypersaline alkaline lakes.</title>
        <authorList>
            <person name="Sorokin D.Y."/>
            <person name="Elcheninov A.G."/>
            <person name="Kostrikina N.A."/>
            <person name="Bale N.J."/>
            <person name="Sinninghe Damste J.S."/>
            <person name="Khijniak T.V."/>
            <person name="Kublanov I.V."/>
            <person name="Toshchakov S.V."/>
        </authorList>
    </citation>
    <scope>NUCLEOTIDE SEQUENCE [LARGE SCALE GENOMIC DNA]</scope>
    <source>
        <strain evidence="17 18">AArcht-Sl</strain>
    </source>
</reference>
<dbReference type="EMBL" id="REFY01000004">
    <property type="protein sequence ID" value="RQG88881.1"/>
    <property type="molecule type" value="Genomic_DNA"/>
</dbReference>
<evidence type="ECO:0000259" key="15">
    <source>
        <dbReference type="Pfam" id="PF18204"/>
    </source>
</evidence>
<keyword evidence="7" id="KW-0701">S-layer</keyword>
<evidence type="ECO:0000256" key="13">
    <source>
        <dbReference type="SAM" id="MobiDB-lite"/>
    </source>
</evidence>
<feature type="domain" description="DUF7827" evidence="16">
    <location>
        <begin position="290"/>
        <end position="377"/>
    </location>
</feature>
<evidence type="ECO:0000256" key="14">
    <source>
        <dbReference type="SAM" id="Phobius"/>
    </source>
</evidence>
<dbReference type="GO" id="GO:0005886">
    <property type="term" value="C:plasma membrane"/>
    <property type="evidence" value="ECO:0007669"/>
    <property type="project" value="UniProtKB-SubCell"/>
</dbReference>
<feature type="region of interest" description="Disordered" evidence="13">
    <location>
        <begin position="761"/>
        <end position="820"/>
    </location>
</feature>
<feature type="domain" description="PGF-CTERM archaeal protein-sorting signal" evidence="15">
    <location>
        <begin position="819"/>
        <end position="841"/>
    </location>
</feature>
<evidence type="ECO:0000256" key="4">
    <source>
        <dbReference type="ARBA" id="ARBA00022475"/>
    </source>
</evidence>
<evidence type="ECO:0000256" key="3">
    <source>
        <dbReference type="ARBA" id="ARBA00009327"/>
    </source>
</evidence>
<evidence type="ECO:0000313" key="17">
    <source>
        <dbReference type="EMBL" id="RQG88881.1"/>
    </source>
</evidence>
<evidence type="ECO:0000256" key="1">
    <source>
        <dbReference type="ARBA" id="ARBA00004236"/>
    </source>
</evidence>
<keyword evidence="5" id="KW-0134">Cell wall</keyword>
<evidence type="ECO:0000256" key="12">
    <source>
        <dbReference type="ARBA" id="ARBA00023180"/>
    </source>
</evidence>
<evidence type="ECO:0000256" key="5">
    <source>
        <dbReference type="ARBA" id="ARBA00022512"/>
    </source>
</evidence>
<evidence type="ECO:0000256" key="8">
    <source>
        <dbReference type="ARBA" id="ARBA00022692"/>
    </source>
</evidence>
<comment type="similarity">
    <text evidence="3">Belongs to the halobacterial S-layer protein family.</text>
</comment>